<reference evidence="4" key="1">
    <citation type="submission" date="2016-09" db="EMBL/GenBank/DDBJ databases">
        <authorList>
            <person name="Wibberg D."/>
        </authorList>
    </citation>
    <scope>NUCLEOTIDE SEQUENCE [LARGE SCALE GENOMIC DNA]</scope>
</reference>
<dbReference type="Proteomes" id="UP000184085">
    <property type="component" value="Unassembled WGS sequence"/>
</dbReference>
<evidence type="ECO:0000256" key="2">
    <source>
        <dbReference type="SAM" id="MobiDB-lite"/>
    </source>
</evidence>
<organism evidence="3 4">
    <name type="scientific">Donghicola eburneus</name>
    <dbReference type="NCBI Taxonomy" id="393278"/>
    <lineage>
        <taxon>Bacteria</taxon>
        <taxon>Pseudomonadati</taxon>
        <taxon>Pseudomonadota</taxon>
        <taxon>Alphaproteobacteria</taxon>
        <taxon>Rhodobacterales</taxon>
        <taxon>Roseobacteraceae</taxon>
        <taxon>Donghicola</taxon>
    </lineage>
</organism>
<dbReference type="AlphaFoldDB" id="A0A1M4N2T1"/>
<feature type="region of interest" description="Disordered" evidence="2">
    <location>
        <begin position="114"/>
        <end position="139"/>
    </location>
</feature>
<feature type="coiled-coil region" evidence="1">
    <location>
        <begin position="26"/>
        <end position="53"/>
    </location>
</feature>
<sequence>MTRKEKLMDLMVRKEKAKLGQESKELGQIAQQAARAEAQSNQLKNLLDESVSQRPAIQSKAQLASTMWFGNAIAQQLTNVEVQREQSAARLAEARGRVAQAEQRVRIYGEKAVETRREARAEADAKEDSRLGERGRTPR</sequence>
<protein>
    <recommendedName>
        <fullName evidence="5">Flagellar FliJ protein</fullName>
    </recommendedName>
</protein>
<evidence type="ECO:0000313" key="4">
    <source>
        <dbReference type="Proteomes" id="UP000184085"/>
    </source>
</evidence>
<keyword evidence="1" id="KW-0175">Coiled coil</keyword>
<evidence type="ECO:0008006" key="5">
    <source>
        <dbReference type="Google" id="ProtNLM"/>
    </source>
</evidence>
<dbReference type="RefSeq" id="WP_072708347.1">
    <property type="nucleotide sequence ID" value="NZ_FMJB01000063.1"/>
</dbReference>
<gene>
    <name evidence="3" type="ORF">KARMA_3342</name>
</gene>
<dbReference type="EMBL" id="FMJB01000063">
    <property type="protein sequence ID" value="SCM69109.1"/>
    <property type="molecule type" value="Genomic_DNA"/>
</dbReference>
<proteinExistence type="predicted"/>
<evidence type="ECO:0000313" key="3">
    <source>
        <dbReference type="EMBL" id="SCM69109.1"/>
    </source>
</evidence>
<evidence type="ECO:0000256" key="1">
    <source>
        <dbReference type="SAM" id="Coils"/>
    </source>
</evidence>
<keyword evidence="4" id="KW-1185">Reference proteome</keyword>
<accession>A0A1M4N2T1</accession>
<name>A0A1M4N2T1_9RHOB</name>